<dbReference type="GO" id="GO:0008236">
    <property type="term" value="F:serine-type peptidase activity"/>
    <property type="evidence" value="ECO:0007669"/>
    <property type="project" value="UniProtKB-KW"/>
</dbReference>
<dbReference type="InterPro" id="IPR002142">
    <property type="entry name" value="Peptidase_S49"/>
</dbReference>
<keyword evidence="11" id="KW-1185">Reference proteome</keyword>
<evidence type="ECO:0000313" key="11">
    <source>
        <dbReference type="Proteomes" id="UP000500961"/>
    </source>
</evidence>
<dbReference type="RefSeq" id="WP_173072259.1">
    <property type="nucleotide sequence ID" value="NZ_CP041345.1"/>
</dbReference>
<dbReference type="InterPro" id="IPR004634">
    <property type="entry name" value="Pept_S49_pIV"/>
</dbReference>
<organism evidence="10 11">
    <name type="scientific">Tenuifilum thalassicum</name>
    <dbReference type="NCBI Taxonomy" id="2590900"/>
    <lineage>
        <taxon>Bacteria</taxon>
        <taxon>Pseudomonadati</taxon>
        <taxon>Bacteroidota</taxon>
        <taxon>Bacteroidia</taxon>
        <taxon>Bacteroidales</taxon>
        <taxon>Tenuifilaceae</taxon>
        <taxon>Tenuifilum</taxon>
    </lineage>
</organism>
<evidence type="ECO:0000313" key="10">
    <source>
        <dbReference type="EMBL" id="QKG78743.1"/>
    </source>
</evidence>
<dbReference type="PANTHER" id="PTHR33209">
    <property type="entry name" value="PROTEASE 4"/>
    <property type="match status" value="1"/>
</dbReference>
<feature type="active site" description="Proton donor/acceptor" evidence="7">
    <location>
        <position position="194"/>
    </location>
</feature>
<evidence type="ECO:0000256" key="8">
    <source>
        <dbReference type="SAM" id="Phobius"/>
    </source>
</evidence>
<accession>A0A7D4BCI0</accession>
<evidence type="ECO:0000256" key="5">
    <source>
        <dbReference type="ARBA" id="ARBA00022825"/>
    </source>
</evidence>
<dbReference type="InterPro" id="IPR047217">
    <property type="entry name" value="S49_SppA_67K_type_N"/>
</dbReference>
<feature type="active site" description="Nucleophile" evidence="7">
    <location>
        <position position="389"/>
    </location>
</feature>
<dbReference type="PIRSF" id="PIRSF001217">
    <property type="entry name" value="Protease_4_SppA"/>
    <property type="match status" value="1"/>
</dbReference>
<evidence type="ECO:0000256" key="4">
    <source>
        <dbReference type="ARBA" id="ARBA00022801"/>
    </source>
</evidence>
<dbReference type="CDD" id="cd07018">
    <property type="entry name" value="S49_SppA_67K_type"/>
    <property type="match status" value="1"/>
</dbReference>
<dbReference type="EMBL" id="CP041345">
    <property type="protein sequence ID" value="QKG78743.1"/>
    <property type="molecule type" value="Genomic_DNA"/>
</dbReference>
<evidence type="ECO:0000256" key="1">
    <source>
        <dbReference type="ARBA" id="ARBA00004370"/>
    </source>
</evidence>
<dbReference type="KEGG" id="ttz:FHG85_00155"/>
<dbReference type="GO" id="GO:0006465">
    <property type="term" value="P:signal peptide processing"/>
    <property type="evidence" value="ECO:0007669"/>
    <property type="project" value="InterPro"/>
</dbReference>
<dbReference type="AlphaFoldDB" id="A0A7D4BCI0"/>
<keyword evidence="5" id="KW-0720">Serine protease</keyword>
<evidence type="ECO:0000256" key="2">
    <source>
        <dbReference type="ARBA" id="ARBA00008683"/>
    </source>
</evidence>
<dbReference type="PANTHER" id="PTHR33209:SF1">
    <property type="entry name" value="PEPTIDASE S49 DOMAIN-CONTAINING PROTEIN"/>
    <property type="match status" value="1"/>
</dbReference>
<evidence type="ECO:0000259" key="9">
    <source>
        <dbReference type="Pfam" id="PF01343"/>
    </source>
</evidence>
<gene>
    <name evidence="10" type="primary">sppA</name>
    <name evidence="10" type="ORF">FHG85_00155</name>
</gene>
<proteinExistence type="inferred from homology"/>
<dbReference type="GO" id="GO:0016020">
    <property type="term" value="C:membrane"/>
    <property type="evidence" value="ECO:0007669"/>
    <property type="project" value="UniProtKB-SubCell"/>
</dbReference>
<dbReference type="Gene3D" id="3.90.226.10">
    <property type="entry name" value="2-enoyl-CoA Hydratase, Chain A, domain 1"/>
    <property type="match status" value="4"/>
</dbReference>
<evidence type="ECO:0000256" key="3">
    <source>
        <dbReference type="ARBA" id="ARBA00022670"/>
    </source>
</evidence>
<reference evidence="10 11" key="1">
    <citation type="submission" date="2019-07" db="EMBL/GenBank/DDBJ databases">
        <title>Thalassofilum flectens gen. nov., sp. nov., a novel moderate thermophilic anaerobe from a shallow sea hot spring in Kunashir Island (Russia), representing a new family in the order Bacteroidales, and proposal of Thalassofilacea fam. nov.</title>
        <authorList>
            <person name="Kochetkova T.V."/>
            <person name="Podosokorskaya O.A."/>
            <person name="Novikov A."/>
            <person name="Elcheninov A.G."/>
            <person name="Toshchakov S.V."/>
            <person name="Kublanov I.V."/>
        </authorList>
    </citation>
    <scope>NUCLEOTIDE SEQUENCE [LARGE SCALE GENOMIC DNA]</scope>
    <source>
        <strain evidence="10 11">38-H</strain>
    </source>
</reference>
<feature type="domain" description="Peptidase S49" evidence="9">
    <location>
        <begin position="374"/>
        <end position="524"/>
    </location>
</feature>
<dbReference type="InterPro" id="IPR004635">
    <property type="entry name" value="Pept_S49_SppA"/>
</dbReference>
<name>A0A7D4BCI0_9BACT</name>
<comment type="subcellular location">
    <subcellularLocation>
        <location evidence="1">Membrane</location>
    </subcellularLocation>
</comment>
<dbReference type="NCBIfam" id="TIGR00705">
    <property type="entry name" value="SppA_67K"/>
    <property type="match status" value="1"/>
</dbReference>
<dbReference type="InterPro" id="IPR047272">
    <property type="entry name" value="S49_SppA_C"/>
</dbReference>
<dbReference type="CDD" id="cd07023">
    <property type="entry name" value="S49_Sppa_N_C"/>
    <property type="match status" value="1"/>
</dbReference>
<dbReference type="NCBIfam" id="TIGR00706">
    <property type="entry name" value="SppA_dom"/>
    <property type="match status" value="1"/>
</dbReference>
<comment type="similarity">
    <text evidence="2">Belongs to the peptidase S49 family.</text>
</comment>
<feature type="transmembrane region" description="Helical" evidence="8">
    <location>
        <begin position="7"/>
        <end position="35"/>
    </location>
</feature>
<protein>
    <submittedName>
        <fullName evidence="10">Signal peptide peptidase SppA</fullName>
    </submittedName>
</protein>
<dbReference type="Pfam" id="PF01343">
    <property type="entry name" value="Peptidase_S49"/>
    <property type="match status" value="2"/>
</dbReference>
<evidence type="ECO:0000256" key="6">
    <source>
        <dbReference type="ARBA" id="ARBA00023136"/>
    </source>
</evidence>
<feature type="domain" description="Peptidase S49" evidence="9">
    <location>
        <begin position="126"/>
        <end position="279"/>
    </location>
</feature>
<dbReference type="InterPro" id="IPR029045">
    <property type="entry name" value="ClpP/crotonase-like_dom_sf"/>
</dbReference>
<sequence length="589" mass="65611">MKQFFKYVLATIVGIILSSLVMFFLFIGIMSAIVAATDSKEVKVKENSILYVDLKQQVVDRAADNPFQNFDFSTLEPNSPMGLNQILKALNNAKNDPKIKGILLEIDAINAGAATTEEIRNALLDFKSSGKFIYAYSDTYSQKSFYLASVADSIFLNPEGMVEWLGLRSEIMFFKKTLEKLGVEPQILRHGKFKSAVEPFMLNKMSPENREQTLTYLSSIWNQWVSAISETRGISVKELNRLADDLEIFNGKSAKKYHLVDSLIYKDELLSFLKNKLGVEEKDDINSIALNKYFKAPEVNKRKFTRDKIAVIYATGEIEMGNGGPDNIGSESLSRTIRKARRDSAIKAIVFRINSPGGSALASEVIWREVDLAAKTKPVIVSMGDVAASGGYYIAAPATAIVANPTTITGSIGVFGLFFNLQKALDKKLGINVDVVKTNEHADFFTMFRPMTAEERAVGQMFIEETYQTFIGHVSSGRGIPVEQVDAIGQGRVWSGVNAKDIKLIDEFGGLTDAIKLAAEKAGLENYRLVEMPKQKKFVEQLLENMSAEAKLWILKDELGTSFKAYNRIKNMLTNQGVQARIPYDIEIY</sequence>
<dbReference type="Proteomes" id="UP000500961">
    <property type="component" value="Chromosome"/>
</dbReference>
<keyword evidence="8" id="KW-1133">Transmembrane helix</keyword>
<keyword evidence="6 8" id="KW-0472">Membrane</keyword>
<keyword evidence="8" id="KW-0812">Transmembrane</keyword>
<keyword evidence="4" id="KW-0378">Hydrolase</keyword>
<evidence type="ECO:0000256" key="7">
    <source>
        <dbReference type="PIRSR" id="PIRSR001217-1"/>
    </source>
</evidence>
<dbReference type="SUPFAM" id="SSF52096">
    <property type="entry name" value="ClpP/crotonase"/>
    <property type="match status" value="2"/>
</dbReference>
<keyword evidence="3" id="KW-0645">Protease</keyword>